<evidence type="ECO:0000313" key="2">
    <source>
        <dbReference type="Proteomes" id="UP000241167"/>
    </source>
</evidence>
<dbReference type="OrthoDB" id="9798430at2"/>
<proteinExistence type="predicted"/>
<reference evidence="1 2" key="1">
    <citation type="submission" date="2018-03" db="EMBL/GenBank/DDBJ databases">
        <title>The draft genome of Sphingosinicella sp. GL-C-18.</title>
        <authorList>
            <person name="Liu L."/>
            <person name="Li L."/>
            <person name="Liang L."/>
            <person name="Zhang X."/>
            <person name="Wang T."/>
        </authorList>
    </citation>
    <scope>NUCLEOTIDE SEQUENCE [LARGE SCALE GENOMIC DNA]</scope>
    <source>
        <strain evidence="1 2">GL-C-18</strain>
    </source>
</reference>
<comment type="caution">
    <text evidence="1">The sequence shown here is derived from an EMBL/GenBank/DDBJ whole genome shotgun (WGS) entry which is preliminary data.</text>
</comment>
<name>A0A2P7QSG4_9SPHN</name>
<sequence length="129" mass="14601">MTNIPTGTELARPFLPARDFALSKRFYQALGFTTLLDSEVAIFGIGASSFILQNYFQEDWAANSMMQLMVDDLDSWWLHVEALNLPARFGVPKPKPPAMQPWGLRIAYVVDPSGVLWHVAQRREGIDFD</sequence>
<accession>A0A2P7QSG4</accession>
<evidence type="ECO:0000313" key="1">
    <source>
        <dbReference type="EMBL" id="PSJ40870.1"/>
    </source>
</evidence>
<organism evidence="1 2">
    <name type="scientific">Allosphingosinicella deserti</name>
    <dbReference type="NCBI Taxonomy" id="2116704"/>
    <lineage>
        <taxon>Bacteria</taxon>
        <taxon>Pseudomonadati</taxon>
        <taxon>Pseudomonadota</taxon>
        <taxon>Alphaproteobacteria</taxon>
        <taxon>Sphingomonadales</taxon>
        <taxon>Sphingomonadaceae</taxon>
        <taxon>Allosphingosinicella</taxon>
    </lineage>
</organism>
<dbReference type="RefSeq" id="WP_106513023.1">
    <property type="nucleotide sequence ID" value="NZ_PXYI01000003.1"/>
</dbReference>
<gene>
    <name evidence="1" type="ORF">C7I55_11360</name>
</gene>
<dbReference type="EMBL" id="PXYI01000003">
    <property type="protein sequence ID" value="PSJ40870.1"/>
    <property type="molecule type" value="Genomic_DNA"/>
</dbReference>
<protein>
    <submittedName>
        <fullName evidence="1">Glyoxalase</fullName>
    </submittedName>
</protein>
<dbReference type="Gene3D" id="3.10.180.10">
    <property type="entry name" value="2,3-Dihydroxybiphenyl 1,2-Dioxygenase, domain 1"/>
    <property type="match status" value="1"/>
</dbReference>
<keyword evidence="2" id="KW-1185">Reference proteome</keyword>
<dbReference type="Proteomes" id="UP000241167">
    <property type="component" value="Unassembled WGS sequence"/>
</dbReference>
<dbReference type="InterPro" id="IPR029068">
    <property type="entry name" value="Glyas_Bleomycin-R_OHBP_Dase"/>
</dbReference>
<dbReference type="SUPFAM" id="SSF54593">
    <property type="entry name" value="Glyoxalase/Bleomycin resistance protein/Dihydroxybiphenyl dioxygenase"/>
    <property type="match status" value="1"/>
</dbReference>
<dbReference type="AlphaFoldDB" id="A0A2P7QSG4"/>